<dbReference type="FunFam" id="2.10.25.10:FF:000009">
    <property type="entry name" value="Low-density lipoprotein receptor isoform 1"/>
    <property type="match status" value="1"/>
</dbReference>
<keyword evidence="25" id="KW-1185">Reference proteome</keyword>
<evidence type="ECO:0000256" key="17">
    <source>
        <dbReference type="ARBA" id="ARBA00023157"/>
    </source>
</evidence>
<comment type="subcellular location">
    <subcellularLocation>
        <location evidence="1">Membrane</location>
        <topology evidence="1">Single-pass type I membrane protein</topology>
    </subcellularLocation>
</comment>
<dbReference type="Proteomes" id="UP001174909">
    <property type="component" value="Unassembled WGS sequence"/>
</dbReference>
<evidence type="ECO:0000256" key="19">
    <source>
        <dbReference type="ARBA" id="ARBA00023180"/>
    </source>
</evidence>
<keyword evidence="12 20" id="KW-0720">Serine protease</keyword>
<dbReference type="InterPro" id="IPR008979">
    <property type="entry name" value="Galactose-bd-like_sf"/>
</dbReference>
<dbReference type="SUPFAM" id="SSF54897">
    <property type="entry name" value="Protease propeptides/inhibitors"/>
    <property type="match status" value="1"/>
</dbReference>
<evidence type="ECO:0000256" key="10">
    <source>
        <dbReference type="ARBA" id="ARBA00022737"/>
    </source>
</evidence>
<feature type="chain" id="PRO_5041217245" evidence="21">
    <location>
        <begin position="20"/>
        <end position="1002"/>
    </location>
</feature>
<dbReference type="GO" id="GO:0005509">
    <property type="term" value="F:calcium ion binding"/>
    <property type="evidence" value="ECO:0007669"/>
    <property type="project" value="InterPro"/>
</dbReference>
<keyword evidence="9 21" id="KW-0732">Signal</keyword>
<dbReference type="Pfam" id="PF07645">
    <property type="entry name" value="EGF_CA"/>
    <property type="match status" value="1"/>
</dbReference>
<dbReference type="Gene3D" id="3.30.70.850">
    <property type="entry name" value="Peptidase S8, pro-domain"/>
    <property type="match status" value="1"/>
</dbReference>
<dbReference type="InterPro" id="IPR003886">
    <property type="entry name" value="NIDO_dom"/>
</dbReference>
<dbReference type="InterPro" id="IPR036852">
    <property type="entry name" value="Peptidase_S8/S53_dom_sf"/>
</dbReference>
<feature type="non-terminal residue" evidence="24">
    <location>
        <position position="1002"/>
    </location>
</feature>
<keyword evidence="6 20" id="KW-0645">Protease</keyword>
<dbReference type="GO" id="GO:0004252">
    <property type="term" value="F:serine-type endopeptidase activity"/>
    <property type="evidence" value="ECO:0007669"/>
    <property type="project" value="UniProtKB-UniRule"/>
</dbReference>
<dbReference type="Gene3D" id="2.10.25.10">
    <property type="entry name" value="Laminin"/>
    <property type="match status" value="3"/>
</dbReference>
<dbReference type="PRINTS" id="PR00723">
    <property type="entry name" value="SUBTILISIN"/>
</dbReference>
<dbReference type="CDD" id="cd00054">
    <property type="entry name" value="EGF_CA"/>
    <property type="match status" value="1"/>
</dbReference>
<dbReference type="InterPro" id="IPR015500">
    <property type="entry name" value="Peptidase_S8_subtilisin-rel"/>
</dbReference>
<keyword evidence="17" id="KW-1015">Disulfide bond</keyword>
<dbReference type="FunFam" id="2.10.25.10:FF:000240">
    <property type="entry name" value="Vitamin K-dependent protein S"/>
    <property type="match status" value="1"/>
</dbReference>
<dbReference type="InterPro" id="IPR038466">
    <property type="entry name" value="S8_pro-domain_sf"/>
</dbReference>
<evidence type="ECO:0000256" key="5">
    <source>
        <dbReference type="ARBA" id="ARBA00022583"/>
    </source>
</evidence>
<evidence type="ECO:0000256" key="7">
    <source>
        <dbReference type="ARBA" id="ARBA00022685"/>
    </source>
</evidence>
<dbReference type="PROSITE" id="PS51892">
    <property type="entry name" value="SUBTILASE"/>
    <property type="match status" value="1"/>
</dbReference>
<evidence type="ECO:0000256" key="4">
    <source>
        <dbReference type="ARBA" id="ARBA00022536"/>
    </source>
</evidence>
<evidence type="ECO:0000256" key="8">
    <source>
        <dbReference type="ARBA" id="ARBA00022692"/>
    </source>
</evidence>
<name>A0AA35RKW4_GEOBA</name>
<evidence type="ECO:0000256" key="3">
    <source>
        <dbReference type="ARBA" id="ARBA00005897"/>
    </source>
</evidence>
<dbReference type="InterPro" id="IPR049883">
    <property type="entry name" value="NOTCH1_EGF-like"/>
</dbReference>
<keyword evidence="19" id="KW-0325">Glycoprotein</keyword>
<dbReference type="PROSITE" id="PS00138">
    <property type="entry name" value="SUBTILASE_SER"/>
    <property type="match status" value="1"/>
</dbReference>
<dbReference type="InterPro" id="IPR018097">
    <property type="entry name" value="EGF_Ca-bd_CS"/>
</dbReference>
<dbReference type="PROSITE" id="PS01187">
    <property type="entry name" value="EGF_CA"/>
    <property type="match status" value="1"/>
</dbReference>
<keyword evidence="16" id="KW-0865">Zymogen</keyword>
<dbReference type="AlphaFoldDB" id="A0AA35RKW4"/>
<dbReference type="Pfam" id="PF14670">
    <property type="entry name" value="FXa_inhibition"/>
    <property type="match status" value="2"/>
</dbReference>
<dbReference type="PROSITE" id="PS00137">
    <property type="entry name" value="SUBTILASE_HIS"/>
    <property type="match status" value="1"/>
</dbReference>
<evidence type="ECO:0000256" key="11">
    <source>
        <dbReference type="ARBA" id="ARBA00022801"/>
    </source>
</evidence>
<dbReference type="Pfam" id="PF16470">
    <property type="entry name" value="S8_pro-domain"/>
    <property type="match status" value="1"/>
</dbReference>
<evidence type="ECO:0000256" key="6">
    <source>
        <dbReference type="ARBA" id="ARBA00022670"/>
    </source>
</evidence>
<dbReference type="InterPro" id="IPR002884">
    <property type="entry name" value="P_dom"/>
</dbReference>
<dbReference type="InterPro" id="IPR022398">
    <property type="entry name" value="Peptidase_S8_His-AS"/>
</dbReference>
<evidence type="ECO:0000313" key="25">
    <source>
        <dbReference type="Proteomes" id="UP001174909"/>
    </source>
</evidence>
<dbReference type="Pfam" id="PF06119">
    <property type="entry name" value="NIDO"/>
    <property type="match status" value="1"/>
</dbReference>
<evidence type="ECO:0000256" key="13">
    <source>
        <dbReference type="ARBA" id="ARBA00022837"/>
    </source>
</evidence>
<dbReference type="GO" id="GO:0006897">
    <property type="term" value="P:endocytosis"/>
    <property type="evidence" value="ECO:0007669"/>
    <property type="project" value="UniProtKB-KW"/>
</dbReference>
<dbReference type="CDD" id="cd00064">
    <property type="entry name" value="FU"/>
    <property type="match status" value="1"/>
</dbReference>
<feature type="signal peptide" evidence="21">
    <location>
        <begin position="1"/>
        <end position="19"/>
    </location>
</feature>
<accession>A0AA35RKW4</accession>
<evidence type="ECO:0000256" key="14">
    <source>
        <dbReference type="ARBA" id="ARBA00022989"/>
    </source>
</evidence>
<keyword evidence="10" id="KW-0677">Repeat</keyword>
<dbReference type="SMART" id="SM00179">
    <property type="entry name" value="EGF_CA"/>
    <property type="match status" value="3"/>
</dbReference>
<keyword evidence="15" id="KW-0472">Membrane</keyword>
<dbReference type="InterPro" id="IPR032815">
    <property type="entry name" value="S8_pro-domain"/>
</dbReference>
<dbReference type="GO" id="GO:0016485">
    <property type="term" value="P:protein processing"/>
    <property type="evidence" value="ECO:0007669"/>
    <property type="project" value="TreeGrafter"/>
</dbReference>
<dbReference type="GO" id="GO:0012505">
    <property type="term" value="C:endomembrane system"/>
    <property type="evidence" value="ECO:0007669"/>
    <property type="project" value="UniProtKB-ARBA"/>
</dbReference>
<dbReference type="CDD" id="cd04059">
    <property type="entry name" value="Peptidases_S8_Protein_convertases_Kexins_Furin-like"/>
    <property type="match status" value="1"/>
</dbReference>
<evidence type="ECO:0000256" key="16">
    <source>
        <dbReference type="ARBA" id="ARBA00023145"/>
    </source>
</evidence>
<organism evidence="24 25">
    <name type="scientific">Geodia barretti</name>
    <name type="common">Barrett's horny sponge</name>
    <dbReference type="NCBI Taxonomy" id="519541"/>
    <lineage>
        <taxon>Eukaryota</taxon>
        <taxon>Metazoa</taxon>
        <taxon>Porifera</taxon>
        <taxon>Demospongiae</taxon>
        <taxon>Heteroscleromorpha</taxon>
        <taxon>Tetractinellida</taxon>
        <taxon>Astrophorina</taxon>
        <taxon>Geodiidae</taxon>
        <taxon>Geodia</taxon>
    </lineage>
</organism>
<comment type="caution">
    <text evidence="24">The sequence shown here is derived from an EMBL/GenBank/DDBJ whole genome shotgun (WGS) entry which is preliminary data.</text>
</comment>
<dbReference type="PANTHER" id="PTHR42884:SF14">
    <property type="entry name" value="NEUROENDOCRINE CONVERTASE 1"/>
    <property type="match status" value="1"/>
</dbReference>
<keyword evidence="7" id="KW-0165">Cleavage on pair of basic residues</keyword>
<keyword evidence="18" id="KW-0675">Receptor</keyword>
<proteinExistence type="inferred from homology"/>
<keyword evidence="4" id="KW-0245">EGF-like domain</keyword>
<dbReference type="SUPFAM" id="SSF49785">
    <property type="entry name" value="Galactose-binding domain-like"/>
    <property type="match status" value="1"/>
</dbReference>
<feature type="domain" description="P/Homo B" evidence="23">
    <location>
        <begin position="433"/>
        <end position="573"/>
    </location>
</feature>
<evidence type="ECO:0000256" key="1">
    <source>
        <dbReference type="ARBA" id="ARBA00004479"/>
    </source>
</evidence>
<dbReference type="InterPro" id="IPR006212">
    <property type="entry name" value="Furin_repeat"/>
</dbReference>
<comment type="similarity">
    <text evidence="3">Belongs to the CRELD family.</text>
</comment>
<keyword evidence="8" id="KW-0812">Transmembrane</keyword>
<dbReference type="Pfam" id="PF01483">
    <property type="entry name" value="P_proprotein"/>
    <property type="match status" value="1"/>
</dbReference>
<dbReference type="Pfam" id="PF00082">
    <property type="entry name" value="Peptidase_S8"/>
    <property type="match status" value="1"/>
</dbReference>
<keyword evidence="13" id="KW-0106">Calcium</keyword>
<dbReference type="GO" id="GO:0005737">
    <property type="term" value="C:cytoplasm"/>
    <property type="evidence" value="ECO:0007669"/>
    <property type="project" value="UniProtKB-ARBA"/>
</dbReference>
<dbReference type="PANTHER" id="PTHR42884">
    <property type="entry name" value="PROPROTEIN CONVERTASE SUBTILISIN/KEXIN-RELATED"/>
    <property type="match status" value="1"/>
</dbReference>
<reference evidence="24" key="1">
    <citation type="submission" date="2023-03" db="EMBL/GenBank/DDBJ databases">
        <authorList>
            <person name="Steffen K."/>
            <person name="Cardenas P."/>
        </authorList>
    </citation>
    <scope>NUCLEOTIDE SEQUENCE</scope>
</reference>
<evidence type="ECO:0000259" key="22">
    <source>
        <dbReference type="PROSITE" id="PS50958"/>
    </source>
</evidence>
<dbReference type="PROSITE" id="PS01186">
    <property type="entry name" value="EGF_2"/>
    <property type="match status" value="1"/>
</dbReference>
<comment type="similarity">
    <text evidence="2">Belongs to the peptidase S8 family. Furin subfamily.</text>
</comment>
<keyword evidence="14" id="KW-1133">Transmembrane helix</keyword>
<dbReference type="PROSITE" id="PS50958">
    <property type="entry name" value="SMB_2"/>
    <property type="match status" value="1"/>
</dbReference>
<dbReference type="SUPFAM" id="SSF57184">
    <property type="entry name" value="Growth factor receptor domain"/>
    <property type="match status" value="1"/>
</dbReference>
<dbReference type="InterPro" id="IPR009030">
    <property type="entry name" value="Growth_fac_rcpt_cys_sf"/>
</dbReference>
<protein>
    <submittedName>
        <fullName evidence="24">Furin</fullName>
    </submittedName>
</protein>
<keyword evidence="11 20" id="KW-0378">Hydrolase</keyword>
<dbReference type="InterPro" id="IPR001212">
    <property type="entry name" value="Somatomedin_B_dom"/>
</dbReference>
<keyword evidence="5" id="KW-0254">Endocytosis</keyword>
<dbReference type="SUPFAM" id="SSF52743">
    <property type="entry name" value="Subtilisin-like"/>
    <property type="match status" value="1"/>
</dbReference>
<sequence length="1002" mass="107902">MTAFSSILLLASLAVMAAAGSSPAKAPKRRPGGYVDPQRDQRVPRAFYTAGWAVEITAGGKKMADLVARRNGFENLGEIDGLGNIYRFDLRGRERQNVHRYSPYAAKTVRLSSEPSVGFVEQQTVQPRTAKSYRVPTDPLFSDQWQLANVPQISYDVIDDDRDPSDHYPTHGTSCGGIVGALKSNGICGVGIAPEVNLGSIALLGSMTDMNEARSLSYKRNIADIYSNSWGPFDSGDNVEGPGHLTSLAFERGAAEGRDGKGSIFLWANGNGGDDDDCAADGYASSIYTIAVGAIGVDGRRSFFDEVCAAKMVVTYVTDATGESSVSTTAVEGQCDSYFGGTSAATPLAAGVIALTLEAKYVVVITSYMSTSSGGYHLIHPCSPSLTWRDVQYLIVYTANPHLPSGPLTRNGAGRAVSRQYGFGVMDAEAMVTRARHWVNVPSQVEDCVTPAPNSGSATRSSPLVRRFVYSGSIRSLEHVVANMTLEVSGGSRRERGDIAVHLTSPSGTVSTLLGYREYDDSREGYVNWPFMSVMFWGENPSGEWTFRITSASSSTLVSMSGLKIHFYGVSQVPQAVTNIPDQCHSDCKRGCAREGSNFCDSCDNLRNAYTLECISRCPPGYTPHNGYCYNSSLPVEECNSPLKVKEEAKCADAGFTSCCTDGNCEMSTESHPVTCFCDATCYKYDDCCSDIADIGCLPNSDVGVCGVLEYITLGNTAGVQTVSLPDVDDGLSDTVSVTFPMGGDIESQVQVHTNGYFTFDGYDDYSPYDFGTENRSLVAPFFSDIDISSGRGQIRYEIHTEATSMEILSKVNQLIQNCTGKHFRGNWLLVATWEDTPWYGETIKTGCMLTTKFIRRGSPDKISCLNTPTTPWVNAIFELTKSNIAVSAVNECETDNGGCEQICTDTLASYECSCRNGYILNSDSHNCSALVNECVDENGGCQQMCSDTAASYVCSCHNGFSLATNEHSCNDIDECSTNGHGCGDVCINSEGSYSCGCSDGY</sequence>
<evidence type="ECO:0000256" key="20">
    <source>
        <dbReference type="PROSITE-ProRule" id="PRU01240"/>
    </source>
</evidence>
<evidence type="ECO:0000256" key="15">
    <source>
        <dbReference type="ARBA" id="ARBA00023136"/>
    </source>
</evidence>
<evidence type="ECO:0000256" key="2">
    <source>
        <dbReference type="ARBA" id="ARBA00005325"/>
    </source>
</evidence>
<evidence type="ECO:0000256" key="18">
    <source>
        <dbReference type="ARBA" id="ARBA00023170"/>
    </source>
</evidence>
<dbReference type="SMART" id="SM00181">
    <property type="entry name" value="EGF"/>
    <property type="match status" value="4"/>
</dbReference>
<evidence type="ECO:0000313" key="24">
    <source>
        <dbReference type="EMBL" id="CAI8012922.1"/>
    </source>
</evidence>
<dbReference type="InterPro" id="IPR000742">
    <property type="entry name" value="EGF"/>
</dbReference>
<dbReference type="GO" id="GO:0016020">
    <property type="term" value="C:membrane"/>
    <property type="evidence" value="ECO:0007669"/>
    <property type="project" value="UniProtKB-SubCell"/>
</dbReference>
<feature type="domain" description="SMB" evidence="22">
    <location>
        <begin position="655"/>
        <end position="701"/>
    </location>
</feature>
<dbReference type="PROSITE" id="PS51829">
    <property type="entry name" value="P_HOMO_B"/>
    <property type="match status" value="1"/>
</dbReference>
<gene>
    <name evidence="24" type="ORF">GBAR_LOCUS8239</name>
</gene>
<dbReference type="InterPro" id="IPR023828">
    <property type="entry name" value="Peptidase_S8_Ser-AS"/>
</dbReference>
<dbReference type="InterPro" id="IPR000209">
    <property type="entry name" value="Peptidase_S8/S53_dom"/>
</dbReference>
<evidence type="ECO:0000256" key="21">
    <source>
        <dbReference type="SAM" id="SignalP"/>
    </source>
</evidence>
<dbReference type="EMBL" id="CASHTH010001225">
    <property type="protein sequence ID" value="CAI8012922.1"/>
    <property type="molecule type" value="Genomic_DNA"/>
</dbReference>
<dbReference type="InterPro" id="IPR034182">
    <property type="entry name" value="Kexin/furin"/>
</dbReference>
<evidence type="ECO:0000256" key="12">
    <source>
        <dbReference type="ARBA" id="ARBA00022825"/>
    </source>
</evidence>
<dbReference type="InterPro" id="IPR001881">
    <property type="entry name" value="EGF-like_Ca-bd_dom"/>
</dbReference>
<dbReference type="Gene3D" id="3.40.50.200">
    <property type="entry name" value="Peptidase S8/S53 domain"/>
    <property type="match status" value="1"/>
</dbReference>
<evidence type="ECO:0000259" key="23">
    <source>
        <dbReference type="PROSITE" id="PS51829"/>
    </source>
</evidence>
<evidence type="ECO:0000256" key="9">
    <source>
        <dbReference type="ARBA" id="ARBA00022729"/>
    </source>
</evidence>
<feature type="active site" description="Charge relay system" evidence="20">
    <location>
        <position position="171"/>
    </location>
</feature>
<dbReference type="Gene3D" id="2.60.120.260">
    <property type="entry name" value="Galactose-binding domain-like"/>
    <property type="match status" value="1"/>
</dbReference>
<feature type="active site" description="Charge relay system" evidence="20">
    <location>
        <position position="343"/>
    </location>
</feature>
<dbReference type="GO" id="GO:0007160">
    <property type="term" value="P:cell-matrix adhesion"/>
    <property type="evidence" value="ECO:0007669"/>
    <property type="project" value="InterPro"/>
</dbReference>
<feature type="active site" description="Charge relay system" evidence="20">
    <location>
        <position position="143"/>
    </location>
</feature>